<organism evidence="1 2">
    <name type="scientific">Morococcus cerebrosus</name>
    <dbReference type="NCBI Taxonomy" id="1056807"/>
    <lineage>
        <taxon>Bacteria</taxon>
        <taxon>Pseudomonadati</taxon>
        <taxon>Pseudomonadota</taxon>
        <taxon>Betaproteobacteria</taxon>
        <taxon>Neisseriales</taxon>
        <taxon>Neisseriaceae</taxon>
        <taxon>Morococcus</taxon>
    </lineage>
</organism>
<dbReference type="AlphaFoldDB" id="A0A0C1HG49"/>
<evidence type="ECO:0000313" key="1">
    <source>
        <dbReference type="EMBL" id="KIC13194.1"/>
    </source>
</evidence>
<evidence type="ECO:0000313" key="2">
    <source>
        <dbReference type="Proteomes" id="UP000031390"/>
    </source>
</evidence>
<dbReference type="Proteomes" id="UP000031390">
    <property type="component" value="Unassembled WGS sequence"/>
</dbReference>
<proteinExistence type="predicted"/>
<reference evidence="1 2" key="1">
    <citation type="submission" date="2014-12" db="EMBL/GenBank/DDBJ databases">
        <title>Genome sequence of Morococcus cerebrosus.</title>
        <authorList>
            <person name="Shin S.-K."/>
            <person name="Yi H."/>
        </authorList>
    </citation>
    <scope>NUCLEOTIDE SEQUENCE [LARGE SCALE GENOMIC DNA]</scope>
    <source>
        <strain evidence="1 2">CIP 81.93</strain>
    </source>
</reference>
<comment type="caution">
    <text evidence="1">The sequence shown here is derived from an EMBL/GenBank/DDBJ whole genome shotgun (WGS) entry which is preliminary data.</text>
</comment>
<sequence length="53" mass="6147">MQLTGRRHSRAGGNPFLNFGKCFSSTCFFKFPMDSRLCGNDGWWRVLYQKLSP</sequence>
<accession>A0A0C1HG49</accession>
<name>A0A0C1HG49_9NEIS</name>
<gene>
    <name evidence="1" type="ORF">MCC93_00680</name>
</gene>
<protein>
    <submittedName>
        <fullName evidence="1">Uncharacterized protein</fullName>
    </submittedName>
</protein>
<dbReference type="EMBL" id="JUFZ01000003">
    <property type="protein sequence ID" value="KIC13194.1"/>
    <property type="molecule type" value="Genomic_DNA"/>
</dbReference>